<evidence type="ECO:0000313" key="3">
    <source>
        <dbReference type="Proteomes" id="UP000222542"/>
    </source>
</evidence>
<dbReference type="SUPFAM" id="SSF81383">
    <property type="entry name" value="F-box domain"/>
    <property type="match status" value="1"/>
</dbReference>
<dbReference type="Pfam" id="PF00646">
    <property type="entry name" value="F-box"/>
    <property type="match status" value="1"/>
</dbReference>
<dbReference type="OMA" id="TNFISVH"/>
<name>A0A2G2Y9T5_CAPAN</name>
<reference evidence="2 3" key="1">
    <citation type="journal article" date="2014" name="Nat. Genet.">
        <title>Genome sequence of the hot pepper provides insights into the evolution of pungency in Capsicum species.</title>
        <authorList>
            <person name="Kim S."/>
            <person name="Park M."/>
            <person name="Yeom S.I."/>
            <person name="Kim Y.M."/>
            <person name="Lee J.M."/>
            <person name="Lee H.A."/>
            <person name="Seo E."/>
            <person name="Choi J."/>
            <person name="Cheong K."/>
            <person name="Kim K.T."/>
            <person name="Jung K."/>
            <person name="Lee G.W."/>
            <person name="Oh S.K."/>
            <person name="Bae C."/>
            <person name="Kim S.B."/>
            <person name="Lee H.Y."/>
            <person name="Kim S.Y."/>
            <person name="Kim M.S."/>
            <person name="Kang B.C."/>
            <person name="Jo Y.D."/>
            <person name="Yang H.B."/>
            <person name="Jeong H.J."/>
            <person name="Kang W.H."/>
            <person name="Kwon J.K."/>
            <person name="Shin C."/>
            <person name="Lim J.Y."/>
            <person name="Park J.H."/>
            <person name="Huh J.H."/>
            <person name="Kim J.S."/>
            <person name="Kim B.D."/>
            <person name="Cohen O."/>
            <person name="Paran I."/>
            <person name="Suh M.C."/>
            <person name="Lee S.B."/>
            <person name="Kim Y.K."/>
            <person name="Shin Y."/>
            <person name="Noh S.J."/>
            <person name="Park J."/>
            <person name="Seo Y.S."/>
            <person name="Kwon S.Y."/>
            <person name="Kim H.A."/>
            <person name="Park J.M."/>
            <person name="Kim H.J."/>
            <person name="Choi S.B."/>
            <person name="Bosland P.W."/>
            <person name="Reeves G."/>
            <person name="Jo S.H."/>
            <person name="Lee B.W."/>
            <person name="Cho H.T."/>
            <person name="Choi H.S."/>
            <person name="Lee M.S."/>
            <person name="Yu Y."/>
            <person name="Do Choi Y."/>
            <person name="Park B.S."/>
            <person name="van Deynze A."/>
            <person name="Ashrafi H."/>
            <person name="Hill T."/>
            <person name="Kim W.T."/>
            <person name="Pai H.S."/>
            <person name="Ahn H.K."/>
            <person name="Yeam I."/>
            <person name="Giovannoni J.J."/>
            <person name="Rose J.K."/>
            <person name="Sorensen I."/>
            <person name="Lee S.J."/>
            <person name="Kim R.W."/>
            <person name="Choi I.Y."/>
            <person name="Choi B.S."/>
            <person name="Lim J.S."/>
            <person name="Lee Y.H."/>
            <person name="Choi D."/>
        </authorList>
    </citation>
    <scope>NUCLEOTIDE SEQUENCE [LARGE SCALE GENOMIC DNA]</scope>
    <source>
        <strain evidence="3">cv. CM334</strain>
    </source>
</reference>
<dbReference type="InterPro" id="IPR050796">
    <property type="entry name" value="SCF_F-box_component"/>
</dbReference>
<dbReference type="EMBL" id="AYRZ02000012">
    <property type="protein sequence ID" value="PHT66449.1"/>
    <property type="molecule type" value="Genomic_DNA"/>
</dbReference>
<dbReference type="AlphaFoldDB" id="A0A2G2Y9T5"/>
<accession>A0A2G2Y9T5</accession>
<keyword evidence="3" id="KW-1185">Reference proteome</keyword>
<protein>
    <recommendedName>
        <fullName evidence="1">F-box domain-containing protein</fullName>
    </recommendedName>
</protein>
<proteinExistence type="predicted"/>
<dbReference type="CDD" id="cd22157">
    <property type="entry name" value="F-box_AtFBW1-like"/>
    <property type="match status" value="1"/>
</dbReference>
<feature type="domain" description="F-box" evidence="1">
    <location>
        <begin position="5"/>
        <end position="60"/>
    </location>
</feature>
<dbReference type="Proteomes" id="UP000222542">
    <property type="component" value="Unassembled WGS sequence"/>
</dbReference>
<dbReference type="InterPro" id="IPR036047">
    <property type="entry name" value="F-box-like_dom_sf"/>
</dbReference>
<dbReference type="PANTHER" id="PTHR31672">
    <property type="entry name" value="BNACNNG10540D PROTEIN"/>
    <property type="match status" value="1"/>
</dbReference>
<comment type="caution">
    <text evidence="2">The sequence shown here is derived from an EMBL/GenBank/DDBJ whole genome shotgun (WGS) entry which is preliminary data.</text>
</comment>
<dbReference type="Gene3D" id="1.20.1280.50">
    <property type="match status" value="1"/>
</dbReference>
<reference evidence="2 3" key="2">
    <citation type="journal article" date="2017" name="Genome Biol.">
        <title>New reference genome sequences of hot pepper reveal the massive evolution of plant disease-resistance genes by retroduplication.</title>
        <authorList>
            <person name="Kim S."/>
            <person name="Park J."/>
            <person name="Yeom S.I."/>
            <person name="Kim Y.M."/>
            <person name="Seo E."/>
            <person name="Kim K.T."/>
            <person name="Kim M.S."/>
            <person name="Lee J.M."/>
            <person name="Cheong K."/>
            <person name="Shin H.S."/>
            <person name="Kim S.B."/>
            <person name="Han K."/>
            <person name="Lee J."/>
            <person name="Park M."/>
            <person name="Lee H.A."/>
            <person name="Lee H.Y."/>
            <person name="Lee Y."/>
            <person name="Oh S."/>
            <person name="Lee J.H."/>
            <person name="Choi E."/>
            <person name="Choi E."/>
            <person name="Lee S.E."/>
            <person name="Jeon J."/>
            <person name="Kim H."/>
            <person name="Choi G."/>
            <person name="Song H."/>
            <person name="Lee J."/>
            <person name="Lee S.C."/>
            <person name="Kwon J.K."/>
            <person name="Lee H.Y."/>
            <person name="Koo N."/>
            <person name="Hong Y."/>
            <person name="Kim R.W."/>
            <person name="Kang W.H."/>
            <person name="Huh J.H."/>
            <person name="Kang B.C."/>
            <person name="Yang T.J."/>
            <person name="Lee Y.H."/>
            <person name="Bennetzen J.L."/>
            <person name="Choi D."/>
        </authorList>
    </citation>
    <scope>NUCLEOTIDE SEQUENCE [LARGE SCALE GENOMIC DNA]</scope>
    <source>
        <strain evidence="3">cv. CM334</strain>
    </source>
</reference>
<dbReference type="SMART" id="SM00256">
    <property type="entry name" value="FBOX"/>
    <property type="match status" value="1"/>
</dbReference>
<organism evidence="2 3">
    <name type="scientific">Capsicum annuum</name>
    <name type="common">Capsicum pepper</name>
    <dbReference type="NCBI Taxonomy" id="4072"/>
    <lineage>
        <taxon>Eukaryota</taxon>
        <taxon>Viridiplantae</taxon>
        <taxon>Streptophyta</taxon>
        <taxon>Embryophyta</taxon>
        <taxon>Tracheophyta</taxon>
        <taxon>Spermatophyta</taxon>
        <taxon>Magnoliopsida</taxon>
        <taxon>eudicotyledons</taxon>
        <taxon>Gunneridae</taxon>
        <taxon>Pentapetalae</taxon>
        <taxon>asterids</taxon>
        <taxon>lamiids</taxon>
        <taxon>Solanales</taxon>
        <taxon>Solanaceae</taxon>
        <taxon>Solanoideae</taxon>
        <taxon>Capsiceae</taxon>
        <taxon>Capsicum</taxon>
    </lineage>
</organism>
<sequence>MLVSTSVIPSLPQEIIFEILSKLPVKSLLKFRCVSKSWLALISIGNFTNFISVHQQWQRIQQPYGLC</sequence>
<dbReference type="PANTHER" id="PTHR31672:SF13">
    <property type="entry name" value="F-BOX PROTEIN CPR30-LIKE"/>
    <property type="match status" value="1"/>
</dbReference>
<dbReference type="Gramene" id="PHT66449">
    <property type="protein sequence ID" value="PHT66449"/>
    <property type="gene ID" value="T459_30874"/>
</dbReference>
<dbReference type="PROSITE" id="PS50181">
    <property type="entry name" value="FBOX"/>
    <property type="match status" value="1"/>
</dbReference>
<evidence type="ECO:0000259" key="1">
    <source>
        <dbReference type="PROSITE" id="PS50181"/>
    </source>
</evidence>
<evidence type="ECO:0000313" key="2">
    <source>
        <dbReference type="EMBL" id="PHT66449.1"/>
    </source>
</evidence>
<gene>
    <name evidence="2" type="ORF">T459_30874</name>
</gene>
<dbReference type="InterPro" id="IPR001810">
    <property type="entry name" value="F-box_dom"/>
</dbReference>